<evidence type="ECO:0000256" key="1">
    <source>
        <dbReference type="SAM" id="MobiDB-lite"/>
    </source>
</evidence>
<accession>A0ABD6EDM3</accession>
<reference evidence="2 3" key="1">
    <citation type="submission" date="2024-08" db="EMBL/GenBank/DDBJ databases">
        <title>Gnathostoma spinigerum genome.</title>
        <authorList>
            <person name="Gonzalez-Bertolin B."/>
            <person name="Monzon S."/>
            <person name="Zaballos A."/>
            <person name="Jimenez P."/>
            <person name="Dekumyoy P."/>
            <person name="Varona S."/>
            <person name="Cuesta I."/>
            <person name="Sumanam S."/>
            <person name="Adisakwattana P."/>
            <person name="Gasser R.B."/>
            <person name="Hernandez-Gonzalez A."/>
            <person name="Young N.D."/>
            <person name="Perteguer M.J."/>
        </authorList>
    </citation>
    <scope>NUCLEOTIDE SEQUENCE [LARGE SCALE GENOMIC DNA]</scope>
    <source>
        <strain evidence="2">AL3</strain>
        <tissue evidence="2">Liver</tissue>
    </source>
</reference>
<feature type="region of interest" description="Disordered" evidence="1">
    <location>
        <begin position="169"/>
        <end position="208"/>
    </location>
</feature>
<dbReference type="EMBL" id="JBGFUD010000915">
    <property type="protein sequence ID" value="MFH4975454.1"/>
    <property type="molecule type" value="Genomic_DNA"/>
</dbReference>
<dbReference type="AlphaFoldDB" id="A0ABD6EDM3"/>
<feature type="compositionally biased region" description="Low complexity" evidence="1">
    <location>
        <begin position="170"/>
        <end position="195"/>
    </location>
</feature>
<organism evidence="2 3">
    <name type="scientific">Gnathostoma spinigerum</name>
    <dbReference type="NCBI Taxonomy" id="75299"/>
    <lineage>
        <taxon>Eukaryota</taxon>
        <taxon>Metazoa</taxon>
        <taxon>Ecdysozoa</taxon>
        <taxon>Nematoda</taxon>
        <taxon>Chromadorea</taxon>
        <taxon>Rhabditida</taxon>
        <taxon>Spirurina</taxon>
        <taxon>Gnathostomatomorpha</taxon>
        <taxon>Gnathostomatoidea</taxon>
        <taxon>Gnathostomatidae</taxon>
        <taxon>Gnathostoma</taxon>
    </lineage>
</organism>
<feature type="region of interest" description="Disordered" evidence="1">
    <location>
        <begin position="68"/>
        <end position="131"/>
    </location>
</feature>
<proteinExistence type="predicted"/>
<evidence type="ECO:0000313" key="2">
    <source>
        <dbReference type="EMBL" id="MFH4975454.1"/>
    </source>
</evidence>
<sequence>MDRALEKEEAEQNGDMAAVQAIQSRIDALDARASELDRRRSQSIVAINWINQRNRDAMKDAILSGNVEVDTTSQDDPFTRKNARLKPVPGKDKSAMSSSKEHHNEQEGYAPKTEPTIAEKPSSKTPQKVSKVFSSGNISRKVDDLFSAHDFDVDLDIAIPAVHPPMVPTSSIDSLDSSHRSSSSSHPLLSSGSRPISLEDYKRRRGLL</sequence>
<protein>
    <submittedName>
        <fullName evidence="2">Uncharacterized protein</fullName>
    </submittedName>
</protein>
<evidence type="ECO:0000313" key="3">
    <source>
        <dbReference type="Proteomes" id="UP001608902"/>
    </source>
</evidence>
<comment type="caution">
    <text evidence="2">The sequence shown here is derived from an EMBL/GenBank/DDBJ whole genome shotgun (WGS) entry which is preliminary data.</text>
</comment>
<name>A0ABD6EDM3_9BILA</name>
<keyword evidence="3" id="KW-1185">Reference proteome</keyword>
<feature type="compositionally biased region" description="Basic and acidic residues" evidence="1">
    <location>
        <begin position="89"/>
        <end position="106"/>
    </location>
</feature>
<dbReference type="Proteomes" id="UP001608902">
    <property type="component" value="Unassembled WGS sequence"/>
</dbReference>
<gene>
    <name evidence="2" type="ORF">AB6A40_002163</name>
</gene>